<feature type="transmembrane region" description="Helical" evidence="5">
    <location>
        <begin position="202"/>
        <end position="219"/>
    </location>
</feature>
<feature type="transmembrane region" description="Helical" evidence="5">
    <location>
        <begin position="136"/>
        <end position="157"/>
    </location>
</feature>
<evidence type="ECO:0000256" key="5">
    <source>
        <dbReference type="SAM" id="Phobius"/>
    </source>
</evidence>
<feature type="transmembrane region" description="Helical" evidence="5">
    <location>
        <begin position="292"/>
        <end position="313"/>
    </location>
</feature>
<dbReference type="GO" id="GO:0016020">
    <property type="term" value="C:membrane"/>
    <property type="evidence" value="ECO:0007669"/>
    <property type="project" value="UniProtKB-SubCell"/>
</dbReference>
<feature type="transmembrane region" description="Helical" evidence="5">
    <location>
        <begin position="268"/>
        <end position="286"/>
    </location>
</feature>
<dbReference type="InterPro" id="IPR011701">
    <property type="entry name" value="MFS"/>
</dbReference>
<comment type="subcellular location">
    <subcellularLocation>
        <location evidence="1">Membrane</location>
        <topology evidence="1">Multi-pass membrane protein</topology>
    </subcellularLocation>
</comment>
<evidence type="ECO:0000313" key="7">
    <source>
        <dbReference type="Proteomes" id="UP000316639"/>
    </source>
</evidence>
<keyword evidence="7" id="KW-1185">Reference proteome</keyword>
<organism evidence="6 7">
    <name type="scientific">Lentzea tibetensis</name>
    <dbReference type="NCBI Taxonomy" id="2591470"/>
    <lineage>
        <taxon>Bacteria</taxon>
        <taxon>Bacillati</taxon>
        <taxon>Actinomycetota</taxon>
        <taxon>Actinomycetes</taxon>
        <taxon>Pseudonocardiales</taxon>
        <taxon>Pseudonocardiaceae</taxon>
        <taxon>Lentzea</taxon>
    </lineage>
</organism>
<proteinExistence type="predicted"/>
<dbReference type="PANTHER" id="PTHR23514:SF13">
    <property type="entry name" value="INNER MEMBRANE PROTEIN YBJJ"/>
    <property type="match status" value="1"/>
</dbReference>
<dbReference type="RefSeq" id="WP_146358025.1">
    <property type="nucleotide sequence ID" value="NZ_VOBR01000027.1"/>
</dbReference>
<comment type="caution">
    <text evidence="6">The sequence shown here is derived from an EMBL/GenBank/DDBJ whole genome shotgun (WGS) entry which is preliminary data.</text>
</comment>
<feature type="transmembrane region" description="Helical" evidence="5">
    <location>
        <begin position="7"/>
        <end position="25"/>
    </location>
</feature>
<feature type="transmembrane region" description="Helical" evidence="5">
    <location>
        <begin position="45"/>
        <end position="66"/>
    </location>
</feature>
<name>A0A563EJP6_9PSEU</name>
<evidence type="ECO:0000256" key="2">
    <source>
        <dbReference type="ARBA" id="ARBA00022692"/>
    </source>
</evidence>
<feature type="transmembrane region" description="Helical" evidence="5">
    <location>
        <begin position="73"/>
        <end position="92"/>
    </location>
</feature>
<sequence>MSEPRAARFVTTAVFVAHAIGFGAWTPHIPLVKDRLDLSEATLGFALFGASVGSVAAMLLCGPVIARCGSRRVTAIALVAYALTNPLLGLAWSPLSLFVALTLWGGAQGLLGVAMNSQAVTVERAYPRPIMSSIHAFWSLGAFLGVTIGSVFIRFGFDLAQQMVVIAAVFVLATWPLARPMLTDRVEVEQHRLALPWRDRRLLALGGLMFAALLVEGAVGDWSAVYLRESLGAPESLSGLGYSVFAMTMFTGRALGDRWVGRFGARRVLGTLALVGGSAMAVALMIGSFWPAVAGFTVIGIGLSCNVPVMYSAAAGEADGHAAHAIAAVSTAGWAGLLIGPVLIGMLAHVTSLPIALGLLPLLCLVVAFGSRILR</sequence>
<dbReference type="Gene3D" id="1.20.1250.20">
    <property type="entry name" value="MFS general substrate transporter like domains"/>
    <property type="match status" value="1"/>
</dbReference>
<keyword evidence="4 5" id="KW-0472">Membrane</keyword>
<keyword evidence="2 5" id="KW-0812">Transmembrane</keyword>
<accession>A0A563EJP6</accession>
<feature type="transmembrane region" description="Helical" evidence="5">
    <location>
        <begin position="239"/>
        <end position="256"/>
    </location>
</feature>
<feature type="transmembrane region" description="Helical" evidence="5">
    <location>
        <begin position="163"/>
        <end position="182"/>
    </location>
</feature>
<dbReference type="CDD" id="cd17393">
    <property type="entry name" value="MFS_MosC_like"/>
    <property type="match status" value="1"/>
</dbReference>
<dbReference type="GO" id="GO:0022857">
    <property type="term" value="F:transmembrane transporter activity"/>
    <property type="evidence" value="ECO:0007669"/>
    <property type="project" value="InterPro"/>
</dbReference>
<protein>
    <submittedName>
        <fullName evidence="6">MFS transporter</fullName>
    </submittedName>
</protein>
<dbReference type="EMBL" id="VOBR01000027">
    <property type="protein sequence ID" value="TWP47241.1"/>
    <property type="molecule type" value="Genomic_DNA"/>
</dbReference>
<dbReference type="PANTHER" id="PTHR23514">
    <property type="entry name" value="BYPASS OF STOP CODON PROTEIN 6"/>
    <property type="match status" value="1"/>
</dbReference>
<gene>
    <name evidence="6" type="ORF">FKR81_32805</name>
</gene>
<keyword evidence="3 5" id="KW-1133">Transmembrane helix</keyword>
<feature type="transmembrane region" description="Helical" evidence="5">
    <location>
        <begin position="98"/>
        <end position="115"/>
    </location>
</feature>
<dbReference type="Pfam" id="PF07690">
    <property type="entry name" value="MFS_1"/>
    <property type="match status" value="2"/>
</dbReference>
<dbReference type="SUPFAM" id="SSF103473">
    <property type="entry name" value="MFS general substrate transporter"/>
    <property type="match status" value="1"/>
</dbReference>
<dbReference type="AlphaFoldDB" id="A0A563EJP6"/>
<feature type="transmembrane region" description="Helical" evidence="5">
    <location>
        <begin position="325"/>
        <end position="347"/>
    </location>
</feature>
<dbReference type="OrthoDB" id="151222at2"/>
<evidence type="ECO:0000256" key="4">
    <source>
        <dbReference type="ARBA" id="ARBA00023136"/>
    </source>
</evidence>
<dbReference type="Proteomes" id="UP000316639">
    <property type="component" value="Unassembled WGS sequence"/>
</dbReference>
<evidence type="ECO:0000256" key="1">
    <source>
        <dbReference type="ARBA" id="ARBA00004141"/>
    </source>
</evidence>
<feature type="transmembrane region" description="Helical" evidence="5">
    <location>
        <begin position="353"/>
        <end position="374"/>
    </location>
</feature>
<dbReference type="InterPro" id="IPR051788">
    <property type="entry name" value="MFS_Transporter"/>
</dbReference>
<reference evidence="6 7" key="1">
    <citation type="submission" date="2019-07" db="EMBL/GenBank/DDBJ databases">
        <title>Lentzea xizangensis sp. nov., isolated from Qinghai-Tibetan Plateau Soils.</title>
        <authorList>
            <person name="Huang J."/>
        </authorList>
    </citation>
    <scope>NUCLEOTIDE SEQUENCE [LARGE SCALE GENOMIC DNA]</scope>
    <source>
        <strain evidence="6 7">FXJ1.1311</strain>
    </source>
</reference>
<dbReference type="InterPro" id="IPR036259">
    <property type="entry name" value="MFS_trans_sf"/>
</dbReference>
<evidence type="ECO:0000313" key="6">
    <source>
        <dbReference type="EMBL" id="TWP47241.1"/>
    </source>
</evidence>
<evidence type="ECO:0000256" key="3">
    <source>
        <dbReference type="ARBA" id="ARBA00022989"/>
    </source>
</evidence>